<dbReference type="PANTHER" id="PTHR31973">
    <property type="entry name" value="POLYPROTEIN, PUTATIVE-RELATED"/>
    <property type="match status" value="1"/>
</dbReference>
<keyword evidence="2" id="KW-1185">Reference proteome</keyword>
<comment type="caution">
    <text evidence="1">The sequence shown here is derived from an EMBL/GenBank/DDBJ whole genome shotgun (WGS) entry which is preliminary data.</text>
</comment>
<feature type="non-terminal residue" evidence="1">
    <location>
        <position position="136"/>
    </location>
</feature>
<sequence>MRLRSDLWHDVIHSIGQINHLHNVHNYGGGLSIQKHSRASKKWVSSIDQEKIVDAPLYRPKDIKKEIFREYGLELSYQQAWLGKEYKLDGIHMKDKYHSKLLVVITLNGQNELFSLAYVACDLENEEKKQFLYIDK</sequence>
<evidence type="ECO:0000313" key="2">
    <source>
        <dbReference type="Proteomes" id="UP000652761"/>
    </source>
</evidence>
<name>A0A843VC04_COLES</name>
<reference evidence="1" key="1">
    <citation type="submission" date="2017-07" db="EMBL/GenBank/DDBJ databases">
        <title>Taro Niue Genome Assembly and Annotation.</title>
        <authorList>
            <person name="Atibalentja N."/>
            <person name="Keating K."/>
            <person name="Fields C.J."/>
        </authorList>
    </citation>
    <scope>NUCLEOTIDE SEQUENCE</scope>
    <source>
        <strain evidence="1">Niue_2</strain>
        <tissue evidence="1">Leaf</tissue>
    </source>
</reference>
<evidence type="ECO:0000313" key="1">
    <source>
        <dbReference type="EMBL" id="MQL93465.1"/>
    </source>
</evidence>
<dbReference type="PANTHER" id="PTHR31973:SF166">
    <property type="entry name" value="OS10G0104700 PROTEIN"/>
    <property type="match status" value="1"/>
</dbReference>
<dbReference type="EMBL" id="NMUH01001566">
    <property type="protein sequence ID" value="MQL93465.1"/>
    <property type="molecule type" value="Genomic_DNA"/>
</dbReference>
<gene>
    <name evidence="1" type="ORF">Taro_026122</name>
</gene>
<dbReference type="AlphaFoldDB" id="A0A843VC04"/>
<proteinExistence type="predicted"/>
<dbReference type="Proteomes" id="UP000652761">
    <property type="component" value="Unassembled WGS sequence"/>
</dbReference>
<organism evidence="1 2">
    <name type="scientific">Colocasia esculenta</name>
    <name type="common">Wild taro</name>
    <name type="synonym">Arum esculentum</name>
    <dbReference type="NCBI Taxonomy" id="4460"/>
    <lineage>
        <taxon>Eukaryota</taxon>
        <taxon>Viridiplantae</taxon>
        <taxon>Streptophyta</taxon>
        <taxon>Embryophyta</taxon>
        <taxon>Tracheophyta</taxon>
        <taxon>Spermatophyta</taxon>
        <taxon>Magnoliopsida</taxon>
        <taxon>Liliopsida</taxon>
        <taxon>Araceae</taxon>
        <taxon>Aroideae</taxon>
        <taxon>Colocasieae</taxon>
        <taxon>Colocasia</taxon>
    </lineage>
</organism>
<protein>
    <submittedName>
        <fullName evidence="1">Uncharacterized protein</fullName>
    </submittedName>
</protein>
<accession>A0A843VC04</accession>